<gene>
    <name evidence="1" type="ORF">L6452_17415</name>
</gene>
<organism evidence="1 2">
    <name type="scientific">Arctium lappa</name>
    <name type="common">Greater burdock</name>
    <name type="synonym">Lappa major</name>
    <dbReference type="NCBI Taxonomy" id="4217"/>
    <lineage>
        <taxon>Eukaryota</taxon>
        <taxon>Viridiplantae</taxon>
        <taxon>Streptophyta</taxon>
        <taxon>Embryophyta</taxon>
        <taxon>Tracheophyta</taxon>
        <taxon>Spermatophyta</taxon>
        <taxon>Magnoliopsida</taxon>
        <taxon>eudicotyledons</taxon>
        <taxon>Gunneridae</taxon>
        <taxon>Pentapetalae</taxon>
        <taxon>asterids</taxon>
        <taxon>campanulids</taxon>
        <taxon>Asterales</taxon>
        <taxon>Asteraceae</taxon>
        <taxon>Carduoideae</taxon>
        <taxon>Cardueae</taxon>
        <taxon>Arctiinae</taxon>
        <taxon>Arctium</taxon>
    </lineage>
</organism>
<evidence type="ECO:0000313" key="2">
    <source>
        <dbReference type="Proteomes" id="UP001055879"/>
    </source>
</evidence>
<reference evidence="2" key="1">
    <citation type="journal article" date="2022" name="Mol. Ecol. Resour.">
        <title>The genomes of chicory, endive, great burdock and yacon provide insights into Asteraceae palaeo-polyploidization history and plant inulin production.</title>
        <authorList>
            <person name="Fan W."/>
            <person name="Wang S."/>
            <person name="Wang H."/>
            <person name="Wang A."/>
            <person name="Jiang F."/>
            <person name="Liu H."/>
            <person name="Zhao H."/>
            <person name="Xu D."/>
            <person name="Zhang Y."/>
        </authorList>
    </citation>
    <scope>NUCLEOTIDE SEQUENCE [LARGE SCALE GENOMIC DNA]</scope>
    <source>
        <strain evidence="2">cv. Niubang</strain>
    </source>
</reference>
<proteinExistence type="predicted"/>
<name>A0ACB9C3E8_ARCLA</name>
<dbReference type="Proteomes" id="UP001055879">
    <property type="component" value="Linkage Group LG05"/>
</dbReference>
<reference evidence="1 2" key="2">
    <citation type="journal article" date="2022" name="Mol. Ecol. Resour.">
        <title>The genomes of chicory, endive, great burdock and yacon provide insights into Asteraceae paleo-polyploidization history and plant inulin production.</title>
        <authorList>
            <person name="Fan W."/>
            <person name="Wang S."/>
            <person name="Wang H."/>
            <person name="Wang A."/>
            <person name="Jiang F."/>
            <person name="Liu H."/>
            <person name="Zhao H."/>
            <person name="Xu D."/>
            <person name="Zhang Y."/>
        </authorList>
    </citation>
    <scope>NUCLEOTIDE SEQUENCE [LARGE SCALE GENOMIC DNA]</scope>
    <source>
        <strain evidence="2">cv. Niubang</strain>
    </source>
</reference>
<protein>
    <submittedName>
        <fullName evidence="1">Uncharacterized protein</fullName>
    </submittedName>
</protein>
<accession>A0ACB9C3E8</accession>
<keyword evidence="2" id="KW-1185">Reference proteome</keyword>
<dbReference type="EMBL" id="CM042051">
    <property type="protein sequence ID" value="KAI3728773.1"/>
    <property type="molecule type" value="Genomic_DNA"/>
</dbReference>
<evidence type="ECO:0000313" key="1">
    <source>
        <dbReference type="EMBL" id="KAI3728773.1"/>
    </source>
</evidence>
<comment type="caution">
    <text evidence="1">The sequence shown here is derived from an EMBL/GenBank/DDBJ whole genome shotgun (WGS) entry which is preliminary data.</text>
</comment>
<sequence>MEASGPPSVSKVQSTWKQPDLDKGTQSHRAMIKGSGSKIDPKDATAWCYPVINHDGAEKEDFEERFEASHTEEEVDGGLKIGNSSSRNGKKAVVDNQTEKEIQNTMVIGIKDGF</sequence>